<proteinExistence type="predicted"/>
<dbReference type="InterPro" id="IPR044911">
    <property type="entry name" value="V-type_ATPase_csu/dsu_dom_3"/>
</dbReference>
<dbReference type="PANTHER" id="PTHR38682">
    <property type="entry name" value="V-TYPE ATP SYNTHASE SUBUNIT C"/>
    <property type="match status" value="1"/>
</dbReference>
<evidence type="ECO:0000256" key="2">
    <source>
        <dbReference type="ARBA" id="ARBA00023065"/>
    </source>
</evidence>
<evidence type="ECO:0000313" key="3">
    <source>
        <dbReference type="EMBL" id="OGC39663.1"/>
    </source>
</evidence>
<sequence length="256" mass="29025">MKTTEQYHYGVGRVRSLEARLLTSAQLERMSQAESFEAALAVLAETPYSETLTELKQAFDPEELYQLEWMKLKKLLRGLSLGHPFIAALLNKPAGSDTKLEQEYYGRLKKAGRATGSALIYNWILFRIDLINLKTLLRLREQKKEKEAFLKSMLEPGSIDRETLLGLFDKSEAELAAQLAYTNYAPDITKALASRKLDDFCVGRLKRAKYLNSGLEPLVGFYLAKESELRAIRFLLIGKKNFIGSEDLSSRIGTVY</sequence>
<dbReference type="InterPro" id="IPR036079">
    <property type="entry name" value="ATPase_csu/dsu_sf"/>
</dbReference>
<name>A0A1F4U5V5_UNCSA</name>
<dbReference type="Proteomes" id="UP000179242">
    <property type="component" value="Unassembled WGS sequence"/>
</dbReference>
<dbReference type="InterPro" id="IPR002843">
    <property type="entry name" value="ATPase_V0-cplx_csu/dsu"/>
</dbReference>
<keyword evidence="1" id="KW-0813">Transport</keyword>
<comment type="caution">
    <text evidence="3">The sequence shown here is derived from an EMBL/GenBank/DDBJ whole genome shotgun (WGS) entry which is preliminary data.</text>
</comment>
<gene>
    <name evidence="3" type="ORF">A2438_06725</name>
</gene>
<dbReference type="Pfam" id="PF01992">
    <property type="entry name" value="vATP-synt_AC39"/>
    <property type="match status" value="2"/>
</dbReference>
<evidence type="ECO:0000313" key="4">
    <source>
        <dbReference type="Proteomes" id="UP000179242"/>
    </source>
</evidence>
<evidence type="ECO:0000256" key="1">
    <source>
        <dbReference type="ARBA" id="ARBA00022448"/>
    </source>
</evidence>
<dbReference type="EMBL" id="MEUJ01000006">
    <property type="protein sequence ID" value="OGC39663.1"/>
    <property type="molecule type" value="Genomic_DNA"/>
</dbReference>
<reference evidence="3 4" key="1">
    <citation type="journal article" date="2016" name="Nat. Commun.">
        <title>Thousands of microbial genomes shed light on interconnected biogeochemical processes in an aquifer system.</title>
        <authorList>
            <person name="Anantharaman K."/>
            <person name="Brown C.T."/>
            <person name="Hug L.A."/>
            <person name="Sharon I."/>
            <person name="Castelle C.J."/>
            <person name="Probst A.J."/>
            <person name="Thomas B.C."/>
            <person name="Singh A."/>
            <person name="Wilkins M.J."/>
            <person name="Karaoz U."/>
            <person name="Brodie E.L."/>
            <person name="Williams K.H."/>
            <person name="Hubbard S.S."/>
            <person name="Banfield J.F."/>
        </authorList>
    </citation>
    <scope>NUCLEOTIDE SEQUENCE [LARGE SCALE GENOMIC DNA]</scope>
</reference>
<dbReference type="AlphaFoldDB" id="A0A1F4U5V5"/>
<keyword evidence="2" id="KW-0406">Ion transport</keyword>
<dbReference type="PANTHER" id="PTHR38682:SF1">
    <property type="entry name" value="V-TYPE ATP SYNTHASE SUBUNIT C"/>
    <property type="match status" value="1"/>
</dbReference>
<evidence type="ECO:0008006" key="5">
    <source>
        <dbReference type="Google" id="ProtNLM"/>
    </source>
</evidence>
<dbReference type="GO" id="GO:0046961">
    <property type="term" value="F:proton-transporting ATPase activity, rotational mechanism"/>
    <property type="evidence" value="ECO:0007669"/>
    <property type="project" value="InterPro"/>
</dbReference>
<dbReference type="InterPro" id="IPR050873">
    <property type="entry name" value="V-ATPase_V0D/AC39_subunit"/>
</dbReference>
<protein>
    <recommendedName>
        <fullName evidence="5">V-type ATP synthase subunit C</fullName>
    </recommendedName>
</protein>
<organism evidence="3 4">
    <name type="scientific">candidate division WOR-1 bacterium RIFOXYC2_FULL_46_14</name>
    <dbReference type="NCBI Taxonomy" id="1802587"/>
    <lineage>
        <taxon>Bacteria</taxon>
        <taxon>Bacillati</taxon>
        <taxon>Saganbacteria</taxon>
    </lineage>
</organism>
<dbReference type="Gene3D" id="1.10.132.50">
    <property type="entry name" value="ATP synthase (C/AC39) subunit, domain 3"/>
    <property type="match status" value="2"/>
</dbReference>
<dbReference type="SUPFAM" id="SSF103486">
    <property type="entry name" value="V-type ATP synthase subunit C"/>
    <property type="match status" value="1"/>
</dbReference>
<accession>A0A1F4U5V5</accession>